<keyword evidence="2" id="KW-0677">Repeat</keyword>
<dbReference type="EMBL" id="JAAIUW010000008">
    <property type="protein sequence ID" value="KAF7819539.1"/>
    <property type="molecule type" value="Genomic_DNA"/>
</dbReference>
<evidence type="ECO:0000256" key="3">
    <source>
        <dbReference type="PROSITE-ProRule" id="PRU00708"/>
    </source>
</evidence>
<dbReference type="Proteomes" id="UP000634136">
    <property type="component" value="Unassembled WGS sequence"/>
</dbReference>
<comment type="similarity">
    <text evidence="1">Belongs to the PPR family. P subfamily.</text>
</comment>
<dbReference type="OrthoDB" id="185373at2759"/>
<feature type="repeat" description="PPR" evidence="3">
    <location>
        <begin position="461"/>
        <end position="495"/>
    </location>
</feature>
<feature type="repeat" description="PPR" evidence="3">
    <location>
        <begin position="230"/>
        <end position="264"/>
    </location>
</feature>
<feature type="repeat" description="PPR" evidence="3">
    <location>
        <begin position="160"/>
        <end position="194"/>
    </location>
</feature>
<keyword evidence="5" id="KW-1185">Reference proteome</keyword>
<feature type="repeat" description="PPR" evidence="3">
    <location>
        <begin position="391"/>
        <end position="425"/>
    </location>
</feature>
<dbReference type="InterPro" id="IPR011990">
    <property type="entry name" value="TPR-like_helical_dom_sf"/>
</dbReference>
<proteinExistence type="inferred from homology"/>
<gene>
    <name evidence="4" type="ORF">G2W53_024994</name>
</gene>
<dbReference type="SUPFAM" id="SSF48452">
    <property type="entry name" value="TPR-like"/>
    <property type="match status" value="1"/>
</dbReference>
<name>A0A834TL53_9FABA</name>
<protein>
    <submittedName>
        <fullName evidence="4">Pentatricopeptide repeat-containing protein</fullName>
    </submittedName>
</protein>
<organism evidence="4 5">
    <name type="scientific">Senna tora</name>
    <dbReference type="NCBI Taxonomy" id="362788"/>
    <lineage>
        <taxon>Eukaryota</taxon>
        <taxon>Viridiplantae</taxon>
        <taxon>Streptophyta</taxon>
        <taxon>Embryophyta</taxon>
        <taxon>Tracheophyta</taxon>
        <taxon>Spermatophyta</taxon>
        <taxon>Magnoliopsida</taxon>
        <taxon>eudicotyledons</taxon>
        <taxon>Gunneridae</taxon>
        <taxon>Pentapetalae</taxon>
        <taxon>rosids</taxon>
        <taxon>fabids</taxon>
        <taxon>Fabales</taxon>
        <taxon>Fabaceae</taxon>
        <taxon>Caesalpinioideae</taxon>
        <taxon>Cassia clade</taxon>
        <taxon>Senna</taxon>
    </lineage>
</organism>
<dbReference type="Pfam" id="PF12854">
    <property type="entry name" value="PPR_1"/>
    <property type="match status" value="2"/>
</dbReference>
<dbReference type="InterPro" id="IPR002885">
    <property type="entry name" value="PPR_rpt"/>
</dbReference>
<dbReference type="PROSITE" id="PS51375">
    <property type="entry name" value="PPR"/>
    <property type="match status" value="8"/>
</dbReference>
<feature type="repeat" description="PPR" evidence="3">
    <location>
        <begin position="195"/>
        <end position="229"/>
    </location>
</feature>
<dbReference type="PANTHER" id="PTHR47941">
    <property type="entry name" value="PENTATRICOPEPTIDE REPEAT-CONTAINING PROTEIN 3, MITOCHONDRIAL"/>
    <property type="match status" value="1"/>
</dbReference>
<dbReference type="AlphaFoldDB" id="A0A834TL53"/>
<dbReference type="Pfam" id="PF13041">
    <property type="entry name" value="PPR_2"/>
    <property type="match status" value="2"/>
</dbReference>
<feature type="repeat" description="PPR" evidence="3">
    <location>
        <begin position="90"/>
        <end position="124"/>
    </location>
</feature>
<sequence>MGAHEISKVLLRCQSDSSSALTFFNWVKNELGVTPTVQNYCITVHILAWSRKFYEAMKLLSELIQVVKGGTPNEDIFHNLVVCTEDCNWNPVIFDMLIKAYVKVGMVEMGLTTFRKTIEAGFIPSVIVCNFLLNGLSKSNYISQCWDVYEEMGRLGIESNRYTFNILTYIMCKIGDTDKVNGFLEKMEEEGFEPDLVTYNTLVSSYCRKGRLDDAFYLYRIMYRRGVMPNSMTYTSLMYALCREGRIREAHQLFHQMIHRGITPDIVSYNTLIFGYCKHGYGICPDSFTCRIIVEGYGRDGKLLAALNLIVELQRLRIKIPKEVYDYLVVALCREGRPFAARNLLVRISQVGYELTKNTYNQMIESLCISDNVEEAIILKSEIVNKSMKPNLTAYRAIISCLCCKNRTEEAEALLEEMVKMGFLPDLEISKALVNGYCKQKNVDKAESLLKFFAKEFQIYDSESYNALVKVFSEVGSVAKLMELQDRLLAVGYAPNSLTCRYVIHGLQKTMKLDHENSEVGAPHPQASNLV</sequence>
<evidence type="ECO:0000256" key="1">
    <source>
        <dbReference type="ARBA" id="ARBA00007626"/>
    </source>
</evidence>
<evidence type="ECO:0000313" key="4">
    <source>
        <dbReference type="EMBL" id="KAF7819539.1"/>
    </source>
</evidence>
<feature type="repeat" description="PPR" evidence="3">
    <location>
        <begin position="356"/>
        <end position="390"/>
    </location>
</feature>
<evidence type="ECO:0000313" key="5">
    <source>
        <dbReference type="Proteomes" id="UP000634136"/>
    </source>
</evidence>
<dbReference type="Gene3D" id="1.25.40.10">
    <property type="entry name" value="Tetratricopeptide repeat domain"/>
    <property type="match status" value="5"/>
</dbReference>
<evidence type="ECO:0000256" key="2">
    <source>
        <dbReference type="ARBA" id="ARBA00022737"/>
    </source>
</evidence>
<reference evidence="4" key="1">
    <citation type="submission" date="2020-09" db="EMBL/GenBank/DDBJ databases">
        <title>Genome-Enabled Discovery of Anthraquinone Biosynthesis in Senna tora.</title>
        <authorList>
            <person name="Kang S.-H."/>
            <person name="Pandey R.P."/>
            <person name="Lee C.-M."/>
            <person name="Sim J.-S."/>
            <person name="Jeong J.-T."/>
            <person name="Choi B.-S."/>
            <person name="Jung M."/>
            <person name="Ginzburg D."/>
            <person name="Zhao K."/>
            <person name="Won S.Y."/>
            <person name="Oh T.-J."/>
            <person name="Yu Y."/>
            <person name="Kim N.-H."/>
            <person name="Lee O.R."/>
            <person name="Lee T.-H."/>
            <person name="Bashyal P."/>
            <person name="Kim T.-S."/>
            <person name="Lee W.-H."/>
            <person name="Kawkins C."/>
            <person name="Kim C.-K."/>
            <person name="Kim J.S."/>
            <person name="Ahn B.O."/>
            <person name="Rhee S.Y."/>
            <person name="Sohng J.K."/>
        </authorList>
    </citation>
    <scope>NUCLEOTIDE SEQUENCE</scope>
    <source>
        <tissue evidence="4">Leaf</tissue>
    </source>
</reference>
<accession>A0A834TL53</accession>
<feature type="repeat" description="PPR" evidence="3">
    <location>
        <begin position="125"/>
        <end position="159"/>
    </location>
</feature>
<dbReference type="Pfam" id="PF01535">
    <property type="entry name" value="PPR"/>
    <property type="match status" value="4"/>
</dbReference>
<dbReference type="NCBIfam" id="TIGR00756">
    <property type="entry name" value="PPR"/>
    <property type="match status" value="6"/>
</dbReference>
<comment type="caution">
    <text evidence="4">The sequence shown here is derived from an EMBL/GenBank/DDBJ whole genome shotgun (WGS) entry which is preliminary data.</text>
</comment>